<name>A0A921JHN5_9BACT</name>
<comment type="caution">
    <text evidence="2">The sequence shown here is derived from an EMBL/GenBank/DDBJ whole genome shotgun (WGS) entry which is preliminary data.</text>
</comment>
<sequence>MDKALPVRVVNADEAPMTAAEQACYTTGVAGYLHGISPTERQPLPGYDSGILSIFIFVILLVSMNARNARSVMGRMNKELWSVRRRANVFDDRTAGEAGVTISLVLLACVSEGTLIANWLLASGGAAALPGWFASMLMPVLVGVAVLFYIVQLTGYNVVGFTFADKIGHRQWVSGFNASQALLSLLLVVPALTGLFYPSWAVFMGVVGAACYVLARLVFIVKGFRIFYTGVNSLLYFILYLCTLEIAPLVLVMRLCGIKV</sequence>
<keyword evidence="1" id="KW-0812">Transmembrane</keyword>
<proteinExistence type="predicted"/>
<feature type="transmembrane region" description="Helical" evidence="1">
    <location>
        <begin position="94"/>
        <end position="120"/>
    </location>
</feature>
<organism evidence="2 3">
    <name type="scientific">Candidatus Amulumruptor caecigallinarius</name>
    <dbReference type="NCBI Taxonomy" id="2109911"/>
    <lineage>
        <taxon>Bacteria</taxon>
        <taxon>Pseudomonadati</taxon>
        <taxon>Bacteroidota</taxon>
        <taxon>Bacteroidia</taxon>
        <taxon>Bacteroidales</taxon>
        <taxon>Muribaculaceae</taxon>
        <taxon>Candidatus Amulumruptor</taxon>
    </lineage>
</organism>
<dbReference type="EMBL" id="DYXT01000015">
    <property type="protein sequence ID" value="HJE38473.1"/>
    <property type="molecule type" value="Genomic_DNA"/>
</dbReference>
<feature type="transmembrane region" description="Helical" evidence="1">
    <location>
        <begin position="172"/>
        <end position="193"/>
    </location>
</feature>
<evidence type="ECO:0000256" key="1">
    <source>
        <dbReference type="SAM" id="Phobius"/>
    </source>
</evidence>
<reference evidence="2" key="1">
    <citation type="journal article" date="2021" name="PeerJ">
        <title>Extensive microbial diversity within the chicken gut microbiome revealed by metagenomics and culture.</title>
        <authorList>
            <person name="Gilroy R."/>
            <person name="Ravi A."/>
            <person name="Getino M."/>
            <person name="Pursley I."/>
            <person name="Horton D.L."/>
            <person name="Alikhan N.F."/>
            <person name="Baker D."/>
            <person name="Gharbi K."/>
            <person name="Hall N."/>
            <person name="Watson M."/>
            <person name="Adriaenssens E.M."/>
            <person name="Foster-Nyarko E."/>
            <person name="Jarju S."/>
            <person name="Secka A."/>
            <person name="Antonio M."/>
            <person name="Oren A."/>
            <person name="Chaudhuri R.R."/>
            <person name="La Ragione R."/>
            <person name="Hildebrand F."/>
            <person name="Pallen M.J."/>
        </authorList>
    </citation>
    <scope>NUCLEOTIDE SEQUENCE</scope>
    <source>
        <strain evidence="2">4100</strain>
    </source>
</reference>
<feature type="transmembrane region" description="Helical" evidence="1">
    <location>
        <begin position="233"/>
        <end position="253"/>
    </location>
</feature>
<feature type="transmembrane region" description="Helical" evidence="1">
    <location>
        <begin position="132"/>
        <end position="151"/>
    </location>
</feature>
<accession>A0A921JHN5</accession>
<dbReference type="AlphaFoldDB" id="A0A921JHN5"/>
<feature type="transmembrane region" description="Helical" evidence="1">
    <location>
        <begin position="199"/>
        <end position="221"/>
    </location>
</feature>
<dbReference type="Pfam" id="PF14093">
    <property type="entry name" value="DUF4271"/>
    <property type="match status" value="1"/>
</dbReference>
<keyword evidence="1" id="KW-1133">Transmembrane helix</keyword>
<feature type="transmembrane region" description="Helical" evidence="1">
    <location>
        <begin position="49"/>
        <end position="66"/>
    </location>
</feature>
<keyword evidence="1" id="KW-0472">Membrane</keyword>
<evidence type="ECO:0000313" key="3">
    <source>
        <dbReference type="Proteomes" id="UP000711407"/>
    </source>
</evidence>
<reference evidence="2" key="2">
    <citation type="submission" date="2021-09" db="EMBL/GenBank/DDBJ databases">
        <authorList>
            <person name="Gilroy R."/>
        </authorList>
    </citation>
    <scope>NUCLEOTIDE SEQUENCE</scope>
    <source>
        <strain evidence="2">4100</strain>
    </source>
</reference>
<gene>
    <name evidence="2" type="ORF">K8V47_01730</name>
</gene>
<evidence type="ECO:0000313" key="2">
    <source>
        <dbReference type="EMBL" id="HJE38473.1"/>
    </source>
</evidence>
<dbReference type="Proteomes" id="UP000711407">
    <property type="component" value="Unassembled WGS sequence"/>
</dbReference>
<dbReference type="InterPro" id="IPR025367">
    <property type="entry name" value="DUF4271"/>
</dbReference>
<protein>
    <submittedName>
        <fullName evidence="2">DUF4271 domain-containing protein</fullName>
    </submittedName>
</protein>